<dbReference type="Proteomes" id="UP000198372">
    <property type="component" value="Unassembled WGS sequence"/>
</dbReference>
<proteinExistence type="predicted"/>
<dbReference type="EMBL" id="FMSP01000007">
    <property type="protein sequence ID" value="SCV71211.1"/>
    <property type="molecule type" value="Genomic_DNA"/>
</dbReference>
<keyword evidence="2" id="KW-1185">Reference proteome</keyword>
<gene>
    <name evidence="1" type="ORF">BQ2448_2799</name>
</gene>
<organism evidence="1 2">
    <name type="scientific">Microbotryum intermedium</name>
    <dbReference type="NCBI Taxonomy" id="269621"/>
    <lineage>
        <taxon>Eukaryota</taxon>
        <taxon>Fungi</taxon>
        <taxon>Dikarya</taxon>
        <taxon>Basidiomycota</taxon>
        <taxon>Pucciniomycotina</taxon>
        <taxon>Microbotryomycetes</taxon>
        <taxon>Microbotryales</taxon>
        <taxon>Microbotryaceae</taxon>
        <taxon>Microbotryum</taxon>
    </lineage>
</organism>
<name>A0A238FGF3_9BASI</name>
<sequence>MDHAIARAGKRVQFLVEFHLKGPGSQADQARKGRVGSRIRDHVSGPGRMPGWVSFEIQPDQGQFISQSHKRVAGDKEPLDPEQRKIATHTVHITEGSLEDYQAMLYWLRTGRIVFYHPEIKKLKVMDPSPQDLRTVHNQSYAFYLKLPLLMHANALSPNISPCFPIQHPLMELLALSTSARRRASGTVDVTFLPKLWGLTTIALDWFIEHLTPQMAAETLLTEWCELHREVKAKVLKYAYEHWPKVKASPAMVKAMSDNGALRRRGGDSAGSTGEGCRDIIGSNRYSKIVCTTASKMAVCERNSDIGLKTARGLVCFRAPGFSFASDIRTL</sequence>
<reference evidence="2" key="1">
    <citation type="submission" date="2016-09" db="EMBL/GenBank/DDBJ databases">
        <authorList>
            <person name="Jeantristanb JTB J.-T."/>
            <person name="Ricardo R."/>
        </authorList>
    </citation>
    <scope>NUCLEOTIDE SEQUENCE [LARGE SCALE GENOMIC DNA]</scope>
</reference>
<dbReference type="OrthoDB" id="2535138at2759"/>
<evidence type="ECO:0000313" key="1">
    <source>
        <dbReference type="EMBL" id="SCV71211.1"/>
    </source>
</evidence>
<protein>
    <submittedName>
        <fullName evidence="1">BQ2448_2799 protein</fullName>
    </submittedName>
</protein>
<dbReference type="AlphaFoldDB" id="A0A238FGF3"/>
<accession>A0A238FGF3</accession>
<evidence type="ECO:0000313" key="2">
    <source>
        <dbReference type="Proteomes" id="UP000198372"/>
    </source>
</evidence>